<evidence type="ECO:0000313" key="11">
    <source>
        <dbReference type="EMBL" id="GAB79154.1"/>
    </source>
</evidence>
<evidence type="ECO:0000256" key="3">
    <source>
        <dbReference type="ARBA" id="ARBA00022553"/>
    </source>
</evidence>
<feature type="transmembrane region" description="Helical" evidence="9">
    <location>
        <begin position="24"/>
        <end position="45"/>
    </location>
</feature>
<evidence type="ECO:0000256" key="5">
    <source>
        <dbReference type="ARBA" id="ARBA00022741"/>
    </source>
</evidence>
<keyword evidence="12" id="KW-1185">Reference proteome</keyword>
<keyword evidence="9" id="KW-0472">Membrane</keyword>
<evidence type="ECO:0000256" key="6">
    <source>
        <dbReference type="ARBA" id="ARBA00022777"/>
    </source>
</evidence>
<proteinExistence type="predicted"/>
<dbReference type="GO" id="GO:0046983">
    <property type="term" value="F:protein dimerization activity"/>
    <property type="evidence" value="ECO:0007669"/>
    <property type="project" value="InterPro"/>
</dbReference>
<feature type="transmembrane region" description="Helical" evidence="9">
    <location>
        <begin position="152"/>
        <end position="170"/>
    </location>
</feature>
<dbReference type="InterPro" id="IPR050482">
    <property type="entry name" value="Sensor_HK_TwoCompSys"/>
</dbReference>
<dbReference type="SUPFAM" id="SSF55874">
    <property type="entry name" value="ATPase domain of HSP90 chaperone/DNA topoisomerase II/histidine kinase"/>
    <property type="match status" value="1"/>
</dbReference>
<organism evidence="11 12">
    <name type="scientific">Austwickia chelonae NBRC 105200</name>
    <dbReference type="NCBI Taxonomy" id="1184607"/>
    <lineage>
        <taxon>Bacteria</taxon>
        <taxon>Bacillati</taxon>
        <taxon>Actinomycetota</taxon>
        <taxon>Actinomycetes</taxon>
        <taxon>Micrococcales</taxon>
        <taxon>Dermatophilaceae</taxon>
        <taxon>Austwickia</taxon>
    </lineage>
</organism>
<evidence type="ECO:0000256" key="2">
    <source>
        <dbReference type="ARBA" id="ARBA00012438"/>
    </source>
</evidence>
<evidence type="ECO:0000259" key="10">
    <source>
        <dbReference type="Pfam" id="PF07730"/>
    </source>
</evidence>
<sequence length="413" mass="44529">MSAGILRPNLSDMMTLPRRARPRYLPGSIHLLAVVVLLLAGGVLWKTARPTTNTLALAVSVAVTGLSWWSWSRASSPRAARRWSLLLATAALSASFLNDSPLGLPVFVLGLCSVAVEYGRRGVLLAAASYLGVLCVLYTWASTQGRQIPGGIALNIFVVTCLLTIGLLVAESLRQLTEAHRDALLLAEERRRTALRELDRALAEERMTQARALHDDVGRDLTAILMSAEVARRLRDTDAEAAWAEIDRVHEIATDALTGLRRQVRALSPLPADDLDRLDLDSALERLTAVFQGTGLDVVITRPDDPGPARRVDPLAYRIIQEGLTNVVRHSGASRVEIVHTIGDLTTVRILDDGENPSADPTGANDNPGRTVLEGFGLSHLRSRVEAAGGTLTTGWTGRGFLLDATYPAEATA</sequence>
<dbReference type="Pfam" id="PF07730">
    <property type="entry name" value="HisKA_3"/>
    <property type="match status" value="1"/>
</dbReference>
<evidence type="ECO:0000256" key="4">
    <source>
        <dbReference type="ARBA" id="ARBA00022679"/>
    </source>
</evidence>
<dbReference type="GO" id="GO:0016020">
    <property type="term" value="C:membrane"/>
    <property type="evidence" value="ECO:0007669"/>
    <property type="project" value="InterPro"/>
</dbReference>
<dbReference type="EMBL" id="BAGZ01000020">
    <property type="protein sequence ID" value="GAB79154.1"/>
    <property type="molecule type" value="Genomic_DNA"/>
</dbReference>
<keyword evidence="9" id="KW-1133">Transmembrane helix</keyword>
<keyword evidence="4" id="KW-0808">Transferase</keyword>
<keyword evidence="9" id="KW-0812">Transmembrane</keyword>
<dbReference type="EC" id="2.7.13.3" evidence="2"/>
<dbReference type="PANTHER" id="PTHR24421:SF10">
    <property type="entry name" value="NITRATE_NITRITE SENSOR PROTEIN NARQ"/>
    <property type="match status" value="1"/>
</dbReference>
<feature type="transmembrane region" description="Helical" evidence="9">
    <location>
        <begin position="83"/>
        <end position="116"/>
    </location>
</feature>
<feature type="transmembrane region" description="Helical" evidence="9">
    <location>
        <begin position="122"/>
        <end position="140"/>
    </location>
</feature>
<feature type="transmembrane region" description="Helical" evidence="9">
    <location>
        <begin position="51"/>
        <end position="71"/>
    </location>
</feature>
<dbReference type="STRING" id="100225.SAMN05421595_3016"/>
<evidence type="ECO:0000256" key="9">
    <source>
        <dbReference type="SAM" id="Phobius"/>
    </source>
</evidence>
<dbReference type="AlphaFoldDB" id="K6VQY4"/>
<dbReference type="Gene3D" id="3.30.565.10">
    <property type="entry name" value="Histidine kinase-like ATPase, C-terminal domain"/>
    <property type="match status" value="1"/>
</dbReference>
<dbReference type="InterPro" id="IPR011712">
    <property type="entry name" value="Sig_transdc_His_kin_sub3_dim/P"/>
</dbReference>
<keyword evidence="7" id="KW-0067">ATP-binding</keyword>
<gene>
    <name evidence="11" type="ORF">AUCHE_20_00250</name>
</gene>
<comment type="catalytic activity">
    <reaction evidence="1">
        <text>ATP + protein L-histidine = ADP + protein N-phospho-L-histidine.</text>
        <dbReference type="EC" id="2.7.13.3"/>
    </reaction>
</comment>
<dbReference type="Proteomes" id="UP000008495">
    <property type="component" value="Unassembled WGS sequence"/>
</dbReference>
<keyword evidence="3" id="KW-0597">Phosphoprotein</keyword>
<evidence type="ECO:0000313" key="12">
    <source>
        <dbReference type="Proteomes" id="UP000008495"/>
    </source>
</evidence>
<keyword evidence="6 11" id="KW-0418">Kinase</keyword>
<name>K6VQY4_9MICO</name>
<comment type="caution">
    <text evidence="11">The sequence shown here is derived from an EMBL/GenBank/DDBJ whole genome shotgun (WGS) entry which is preliminary data.</text>
</comment>
<evidence type="ECO:0000256" key="7">
    <source>
        <dbReference type="ARBA" id="ARBA00022840"/>
    </source>
</evidence>
<protein>
    <recommendedName>
        <fullName evidence="2">histidine kinase</fullName>
        <ecNumber evidence="2">2.7.13.3</ecNumber>
    </recommendedName>
</protein>
<evidence type="ECO:0000256" key="8">
    <source>
        <dbReference type="ARBA" id="ARBA00023012"/>
    </source>
</evidence>
<dbReference type="InterPro" id="IPR036890">
    <property type="entry name" value="HATPase_C_sf"/>
</dbReference>
<keyword evidence="8" id="KW-0902">Two-component regulatory system</keyword>
<dbReference type="GO" id="GO:0000155">
    <property type="term" value="F:phosphorelay sensor kinase activity"/>
    <property type="evidence" value="ECO:0007669"/>
    <property type="project" value="InterPro"/>
</dbReference>
<reference evidence="11 12" key="1">
    <citation type="submission" date="2012-08" db="EMBL/GenBank/DDBJ databases">
        <title>Whole genome shotgun sequence of Austwickia chelonae NBRC 105200.</title>
        <authorList>
            <person name="Yoshida I."/>
            <person name="Hosoyama A."/>
            <person name="Tsuchikane K."/>
            <person name="Katsumata H."/>
            <person name="Ando Y."/>
            <person name="Ohji S."/>
            <person name="Hamada M."/>
            <person name="Tamura T."/>
            <person name="Yamazoe A."/>
            <person name="Yamazaki S."/>
            <person name="Fujita N."/>
        </authorList>
    </citation>
    <scope>NUCLEOTIDE SEQUENCE [LARGE SCALE GENOMIC DNA]</scope>
    <source>
        <strain evidence="11 12">NBRC 105200</strain>
    </source>
</reference>
<feature type="domain" description="Signal transduction histidine kinase subgroup 3 dimerisation and phosphoacceptor" evidence="10">
    <location>
        <begin position="205"/>
        <end position="269"/>
    </location>
</feature>
<dbReference type="PANTHER" id="PTHR24421">
    <property type="entry name" value="NITRATE/NITRITE SENSOR PROTEIN NARX-RELATED"/>
    <property type="match status" value="1"/>
</dbReference>
<dbReference type="GO" id="GO:0005524">
    <property type="term" value="F:ATP binding"/>
    <property type="evidence" value="ECO:0007669"/>
    <property type="project" value="UniProtKB-KW"/>
</dbReference>
<keyword evidence="5" id="KW-0547">Nucleotide-binding</keyword>
<dbReference type="eggNOG" id="COG4585">
    <property type="taxonomic scope" value="Bacteria"/>
</dbReference>
<accession>K6VQY4</accession>
<evidence type="ECO:0000256" key="1">
    <source>
        <dbReference type="ARBA" id="ARBA00000085"/>
    </source>
</evidence>
<dbReference type="Gene3D" id="1.20.5.1930">
    <property type="match status" value="1"/>
</dbReference>